<protein>
    <submittedName>
        <fullName evidence="2">Uncharacterized protein</fullName>
    </submittedName>
</protein>
<reference evidence="2 3" key="1">
    <citation type="submission" date="2024-02" db="EMBL/GenBank/DDBJ databases">
        <title>de novo genome assembly of Solanum bulbocastanum strain 11H21.</title>
        <authorList>
            <person name="Hosaka A.J."/>
        </authorList>
    </citation>
    <scope>NUCLEOTIDE SEQUENCE [LARGE SCALE GENOMIC DNA]</scope>
    <source>
        <tissue evidence="2">Young leaves</tissue>
    </source>
</reference>
<feature type="compositionally biased region" description="Basic and acidic residues" evidence="1">
    <location>
        <begin position="135"/>
        <end position="149"/>
    </location>
</feature>
<comment type="caution">
    <text evidence="2">The sequence shown here is derived from an EMBL/GenBank/DDBJ whole genome shotgun (WGS) entry which is preliminary data.</text>
</comment>
<dbReference type="Proteomes" id="UP001371456">
    <property type="component" value="Unassembled WGS sequence"/>
</dbReference>
<dbReference type="AlphaFoldDB" id="A0AAN8SXC4"/>
<evidence type="ECO:0000313" key="3">
    <source>
        <dbReference type="Proteomes" id="UP001371456"/>
    </source>
</evidence>
<sequence length="652" mass="73981">MVLEVLEILEILETQLLQSAIIYSTENSGNFRNFGNSATAIFYSAGNSGNSRNSAAAILYSAGNSRNSRKSAAAILYSAGNSGNSRNSAAAILYTILKKKGSNPNKAQSPLKNLDFDMQYRSSAELANKFKIKREQLANERNDRAKKEQAPIPHKRKNSEDFIPQQGKSKLLGHKSVIQSSTREELRTSHMIVGKGQTKQRLFQSGESIQEKGMKLPMNNSRFQTSFKEGVVDSVYVTGTTLGNGEVQHDIEDLLNFKQVKRKSVRPATSIDQFLDKQQIHNEHDIHDLPNCKQVKRKSVIPANSLDQFQNNQGIRIDDETKRDNHTIADVEFMHAPIINEHSKGLDDLVDQEELGGDECDVEEEIGIDCSTKEISKPKKVRGQTTCKDIHARNLEERKEVTFDKGQAMGPTNKIVSELSNFIGTIARNPRFISLMYTSWHAVPNDTKKRMWEYINSKFLIPVEGKKWVMTGLRDAWRRHKQKIKEKCFDKNSTLEDMLAKRPDGIPDNQFRQLIEYWKHPTVQRAAKDNNEEPSKTEMFIATRTKTGKEIQADTQVAIAELQNRQNSGETADDAFRAVFGKEQPGRLRCYGRSVTTSSLKKDKEINNLKQKHANEITSLKEELREEMRLLFTQLLQNNPGLNFQDIPGFYT</sequence>
<accession>A0AAN8SXC4</accession>
<evidence type="ECO:0000313" key="2">
    <source>
        <dbReference type="EMBL" id="KAK6777633.1"/>
    </source>
</evidence>
<dbReference type="PANTHER" id="PTHR33144:SF16">
    <property type="entry name" value="OS02G0129000 PROTEIN"/>
    <property type="match status" value="1"/>
</dbReference>
<organism evidence="2 3">
    <name type="scientific">Solanum bulbocastanum</name>
    <name type="common">Wild potato</name>
    <dbReference type="NCBI Taxonomy" id="147425"/>
    <lineage>
        <taxon>Eukaryota</taxon>
        <taxon>Viridiplantae</taxon>
        <taxon>Streptophyta</taxon>
        <taxon>Embryophyta</taxon>
        <taxon>Tracheophyta</taxon>
        <taxon>Spermatophyta</taxon>
        <taxon>Magnoliopsida</taxon>
        <taxon>eudicotyledons</taxon>
        <taxon>Gunneridae</taxon>
        <taxon>Pentapetalae</taxon>
        <taxon>asterids</taxon>
        <taxon>lamiids</taxon>
        <taxon>Solanales</taxon>
        <taxon>Solanaceae</taxon>
        <taxon>Solanoideae</taxon>
        <taxon>Solaneae</taxon>
        <taxon>Solanum</taxon>
    </lineage>
</organism>
<evidence type="ECO:0000256" key="1">
    <source>
        <dbReference type="SAM" id="MobiDB-lite"/>
    </source>
</evidence>
<name>A0AAN8SXC4_SOLBU</name>
<feature type="region of interest" description="Disordered" evidence="1">
    <location>
        <begin position="135"/>
        <end position="160"/>
    </location>
</feature>
<gene>
    <name evidence="2" type="ORF">RDI58_024351</name>
</gene>
<dbReference type="PANTHER" id="PTHR33144">
    <property type="entry name" value="OS10G0409366 PROTEIN-RELATED"/>
    <property type="match status" value="1"/>
</dbReference>
<dbReference type="EMBL" id="JBANQN010000010">
    <property type="protein sequence ID" value="KAK6777633.1"/>
    <property type="molecule type" value="Genomic_DNA"/>
</dbReference>
<keyword evidence="3" id="KW-1185">Reference proteome</keyword>
<proteinExistence type="predicted"/>